<dbReference type="Proteomes" id="UP001301958">
    <property type="component" value="Unassembled WGS sequence"/>
</dbReference>
<accession>A0AAN7GX11</accession>
<feature type="chain" id="PRO_5042843027" description="Ubiquitin 3 binding protein But2 C-terminal domain-containing protein" evidence="2">
    <location>
        <begin position="22"/>
        <end position="250"/>
    </location>
</feature>
<name>A0AAN7GX11_9PEZI</name>
<evidence type="ECO:0000256" key="1">
    <source>
        <dbReference type="SAM" id="MobiDB-lite"/>
    </source>
</evidence>
<reference evidence="3" key="1">
    <citation type="journal article" date="2023" name="Mol. Phylogenet. Evol.">
        <title>Genome-scale phylogeny and comparative genomics of the fungal order Sordariales.</title>
        <authorList>
            <person name="Hensen N."/>
            <person name="Bonometti L."/>
            <person name="Westerberg I."/>
            <person name="Brannstrom I.O."/>
            <person name="Guillou S."/>
            <person name="Cros-Aarteil S."/>
            <person name="Calhoun S."/>
            <person name="Haridas S."/>
            <person name="Kuo A."/>
            <person name="Mondo S."/>
            <person name="Pangilinan J."/>
            <person name="Riley R."/>
            <person name="LaButti K."/>
            <person name="Andreopoulos B."/>
            <person name="Lipzen A."/>
            <person name="Chen C."/>
            <person name="Yan M."/>
            <person name="Daum C."/>
            <person name="Ng V."/>
            <person name="Clum A."/>
            <person name="Steindorff A."/>
            <person name="Ohm R.A."/>
            <person name="Martin F."/>
            <person name="Silar P."/>
            <person name="Natvig D.O."/>
            <person name="Lalanne C."/>
            <person name="Gautier V."/>
            <person name="Ament-Velasquez S.L."/>
            <person name="Kruys A."/>
            <person name="Hutchinson M.I."/>
            <person name="Powell A.J."/>
            <person name="Barry K."/>
            <person name="Miller A.N."/>
            <person name="Grigoriev I.V."/>
            <person name="Debuchy R."/>
            <person name="Gladieux P."/>
            <person name="Hiltunen Thoren M."/>
            <person name="Johannesson H."/>
        </authorList>
    </citation>
    <scope>NUCLEOTIDE SEQUENCE</scope>
    <source>
        <strain evidence="3">CBS 990.96</strain>
    </source>
</reference>
<keyword evidence="4" id="KW-1185">Reference proteome</keyword>
<comment type="caution">
    <text evidence="3">The sequence shown here is derived from an EMBL/GenBank/DDBJ whole genome shotgun (WGS) entry which is preliminary data.</text>
</comment>
<evidence type="ECO:0008006" key="5">
    <source>
        <dbReference type="Google" id="ProtNLM"/>
    </source>
</evidence>
<evidence type="ECO:0000313" key="4">
    <source>
        <dbReference type="Proteomes" id="UP001301958"/>
    </source>
</evidence>
<evidence type="ECO:0000256" key="2">
    <source>
        <dbReference type="SAM" id="SignalP"/>
    </source>
</evidence>
<evidence type="ECO:0000313" key="3">
    <source>
        <dbReference type="EMBL" id="KAK4224255.1"/>
    </source>
</evidence>
<feature type="region of interest" description="Disordered" evidence="1">
    <location>
        <begin position="20"/>
        <end position="41"/>
    </location>
</feature>
<protein>
    <recommendedName>
        <fullName evidence="5">Ubiquitin 3 binding protein But2 C-terminal domain-containing protein</fullName>
    </recommendedName>
</protein>
<keyword evidence="2" id="KW-0732">Signal</keyword>
<feature type="signal peptide" evidence="2">
    <location>
        <begin position="1"/>
        <end position="21"/>
    </location>
</feature>
<proteinExistence type="predicted"/>
<dbReference type="EMBL" id="MU865398">
    <property type="protein sequence ID" value="KAK4224255.1"/>
    <property type="molecule type" value="Genomic_DNA"/>
</dbReference>
<organism evidence="3 4">
    <name type="scientific">Podospora fimiseda</name>
    <dbReference type="NCBI Taxonomy" id="252190"/>
    <lineage>
        <taxon>Eukaryota</taxon>
        <taxon>Fungi</taxon>
        <taxon>Dikarya</taxon>
        <taxon>Ascomycota</taxon>
        <taxon>Pezizomycotina</taxon>
        <taxon>Sordariomycetes</taxon>
        <taxon>Sordariomycetidae</taxon>
        <taxon>Sordariales</taxon>
        <taxon>Podosporaceae</taxon>
        <taxon>Podospora</taxon>
    </lineage>
</organism>
<dbReference type="AlphaFoldDB" id="A0AAN7GX11"/>
<gene>
    <name evidence="3" type="ORF">QBC38DRAFT_485835</name>
</gene>
<sequence length="250" mass="27978">MLPKASTLLLALTAIASAAEANRDHDDDHRPGHGDRGRDRDGWLSDDDNAYWSDGGGWWNDDLDGLNNPSIPPFTLPITIPDLFPVREVQPRTVIAHSANNRWDNQCTNPVLNERNYVYQYSTGFGQTLLHIFQFPEEVRGRTCWLELHVQNPTWNTASPTVQVNVFRTTQLPICTGRSRQNFRGASVGRLNVPTNGIALWARTDTAEWTSKRPCPVPGTEVGFEFAIEGTNAGFSYPQRTGVGVRVLYE</sequence>
<feature type="compositionally biased region" description="Basic and acidic residues" evidence="1">
    <location>
        <begin position="21"/>
        <end position="41"/>
    </location>
</feature>
<reference evidence="3" key="2">
    <citation type="submission" date="2023-05" db="EMBL/GenBank/DDBJ databases">
        <authorList>
            <consortium name="Lawrence Berkeley National Laboratory"/>
            <person name="Steindorff A."/>
            <person name="Hensen N."/>
            <person name="Bonometti L."/>
            <person name="Westerberg I."/>
            <person name="Brannstrom I.O."/>
            <person name="Guillou S."/>
            <person name="Cros-Aarteil S."/>
            <person name="Calhoun S."/>
            <person name="Haridas S."/>
            <person name="Kuo A."/>
            <person name="Mondo S."/>
            <person name="Pangilinan J."/>
            <person name="Riley R."/>
            <person name="Labutti K."/>
            <person name="Andreopoulos B."/>
            <person name="Lipzen A."/>
            <person name="Chen C."/>
            <person name="Yanf M."/>
            <person name="Daum C."/>
            <person name="Ng V."/>
            <person name="Clum A."/>
            <person name="Ohm R."/>
            <person name="Martin F."/>
            <person name="Silar P."/>
            <person name="Natvig D."/>
            <person name="Lalanne C."/>
            <person name="Gautier V."/>
            <person name="Ament-Velasquez S.L."/>
            <person name="Kruys A."/>
            <person name="Hutchinson M.I."/>
            <person name="Powell A.J."/>
            <person name="Barry K."/>
            <person name="Miller A.N."/>
            <person name="Grigoriev I.V."/>
            <person name="Debuchy R."/>
            <person name="Gladieux P."/>
            <person name="Thoren M.H."/>
            <person name="Johannesson H."/>
        </authorList>
    </citation>
    <scope>NUCLEOTIDE SEQUENCE</scope>
    <source>
        <strain evidence="3">CBS 990.96</strain>
    </source>
</reference>